<reference evidence="4" key="1">
    <citation type="submission" date="2017-02" db="UniProtKB">
        <authorList>
            <consortium name="WormBaseParasite"/>
        </authorList>
    </citation>
    <scope>IDENTIFICATION</scope>
</reference>
<evidence type="ECO:0000313" key="3">
    <source>
        <dbReference type="Proteomes" id="UP000274756"/>
    </source>
</evidence>
<organism evidence="2 4">
    <name type="scientific">Dracunculus medinensis</name>
    <name type="common">Guinea worm</name>
    <dbReference type="NCBI Taxonomy" id="318479"/>
    <lineage>
        <taxon>Eukaryota</taxon>
        <taxon>Metazoa</taxon>
        <taxon>Ecdysozoa</taxon>
        <taxon>Nematoda</taxon>
        <taxon>Chromadorea</taxon>
        <taxon>Rhabditida</taxon>
        <taxon>Spirurina</taxon>
        <taxon>Dracunculoidea</taxon>
        <taxon>Dracunculidae</taxon>
        <taxon>Dracunculus</taxon>
    </lineage>
</organism>
<dbReference type="GO" id="GO:0005886">
    <property type="term" value="C:plasma membrane"/>
    <property type="evidence" value="ECO:0007669"/>
    <property type="project" value="InterPro"/>
</dbReference>
<protein>
    <submittedName>
        <fullName evidence="4">Plasminogen receptor (KT)</fullName>
    </submittedName>
</protein>
<sequence length="107" mass="12370">MGNQASIEKGEEAEIKEFYRRQMQNEIALRNLWFEKKRAFKLAALRESFSWEAVAAATVVLSLTYFASVHKNRLISVGIPPIVMAIGYRYDMCFGNLEKNIRCSQIY</sequence>
<evidence type="ECO:0000313" key="1">
    <source>
        <dbReference type="EMBL" id="VDN51207.1"/>
    </source>
</evidence>
<keyword evidence="3" id="KW-1185">Reference proteome</keyword>
<dbReference type="Proteomes" id="UP000274756">
    <property type="component" value="Unassembled WGS sequence"/>
</dbReference>
<gene>
    <name evidence="1" type="ORF">DME_LOCUS1180</name>
</gene>
<evidence type="ECO:0000313" key="4">
    <source>
        <dbReference type="WBParaSite" id="DME_0000628301-mRNA-1"/>
    </source>
</evidence>
<dbReference type="WBParaSite" id="DME_0000628301-mRNA-1">
    <property type="protein sequence ID" value="DME_0000628301-mRNA-1"/>
    <property type="gene ID" value="DME_0000628301"/>
</dbReference>
<proteinExistence type="predicted"/>
<dbReference type="EMBL" id="UYYG01000015">
    <property type="protein sequence ID" value="VDN51207.1"/>
    <property type="molecule type" value="Genomic_DNA"/>
</dbReference>
<dbReference type="Pfam" id="PF10166">
    <property type="entry name" value="DUF2368"/>
    <property type="match status" value="1"/>
</dbReference>
<dbReference type="PANTHER" id="PTHR13411">
    <property type="entry name" value="PLASMINOGEN RECEPTOR (KT)"/>
    <property type="match status" value="1"/>
</dbReference>
<reference evidence="1 3" key="2">
    <citation type="submission" date="2018-11" db="EMBL/GenBank/DDBJ databases">
        <authorList>
            <consortium name="Pathogen Informatics"/>
        </authorList>
    </citation>
    <scope>NUCLEOTIDE SEQUENCE [LARGE SCALE GENOMIC DNA]</scope>
</reference>
<evidence type="ECO:0000313" key="2">
    <source>
        <dbReference type="Proteomes" id="UP000038040"/>
    </source>
</evidence>
<dbReference type="InterPro" id="IPR019319">
    <property type="entry name" value="Plg-R(KT)"/>
</dbReference>
<dbReference type="Proteomes" id="UP000038040">
    <property type="component" value="Unplaced"/>
</dbReference>
<dbReference type="AlphaFoldDB" id="A0A0N4UFQ5"/>
<dbReference type="PANTHER" id="PTHR13411:SF6">
    <property type="entry name" value="PLASMINOGEN RECEPTOR (KT)"/>
    <property type="match status" value="1"/>
</dbReference>
<accession>A0A0N4UFQ5</accession>
<name>A0A0N4UFQ5_DRAME</name>
<dbReference type="OrthoDB" id="10256697at2759"/>